<feature type="region of interest" description="Disordered" evidence="2">
    <location>
        <begin position="472"/>
        <end position="514"/>
    </location>
</feature>
<feature type="compositionally biased region" description="Basic and acidic residues" evidence="2">
    <location>
        <begin position="858"/>
        <end position="868"/>
    </location>
</feature>
<name>A0AAU9JZG7_9CILI</name>
<feature type="domain" description="EF-hand" evidence="3">
    <location>
        <begin position="386"/>
        <end position="421"/>
    </location>
</feature>
<dbReference type="InterPro" id="IPR011992">
    <property type="entry name" value="EF-hand-dom_pair"/>
</dbReference>
<dbReference type="Proteomes" id="UP001162131">
    <property type="component" value="Unassembled WGS sequence"/>
</dbReference>
<reference evidence="4" key="1">
    <citation type="submission" date="2021-09" db="EMBL/GenBank/DDBJ databases">
        <authorList>
            <consortium name="AG Swart"/>
            <person name="Singh M."/>
            <person name="Singh A."/>
            <person name="Seah K."/>
            <person name="Emmerich C."/>
        </authorList>
    </citation>
    <scope>NUCLEOTIDE SEQUENCE</scope>
    <source>
        <strain evidence="4">ATCC30299</strain>
    </source>
</reference>
<evidence type="ECO:0000256" key="2">
    <source>
        <dbReference type="SAM" id="MobiDB-lite"/>
    </source>
</evidence>
<dbReference type="EMBL" id="CAJZBQ010000053">
    <property type="protein sequence ID" value="CAG9331385.1"/>
    <property type="molecule type" value="Genomic_DNA"/>
</dbReference>
<evidence type="ECO:0000313" key="4">
    <source>
        <dbReference type="EMBL" id="CAG9331385.1"/>
    </source>
</evidence>
<sequence>MSNHQPLRGNRSKVSKTPPSFYNEEISINDIEERSPNKSTAKKLQNRPQSAKPTKSKNLKSTNQKVKRSSSVKRQPPKARTPAKPYYDSDMGILTKLKPGKIAMDKERLYEENMALKLQLNFSSEELIKFKTKITQLEKEICRKKDYFAEDLRNVDKYIPQNLKHVHLVSNLRQTVKDQKKELIKKENEILALKKSTKCTKTSELEIEIQAYIDECTRLRHHLEEVIRERETSQGTSEDHHAILKNLKKENQDLSLLMGQIKTEALHWKERAEKLEKLKKKSANSRDEPEALATENIHLKSQLESSVQSSAKKDIEFKLSLEQALKDANEAKNKLNIAEQIIKEQNKIIEKLQAEQKKSQGLPIIPHNILDNPNKLLVSFHKILTKRKIDIDTLLSQFDKNKKGNLELDEIVKGCKAYGEEISSAHVKEAIHEFTDKPLTIISLHKLRTQYERYVYRDIYLSSSEDEYNYSEEKKTAIQSPPLLPKETQITPPKGKQDLSPLKTTEKKPAENQIPTVKLSQVSDMMKHVSYRMQLHRLPKHKLSSALFDEKQKNDKPISYQELALLFTKKPFSIEEKSESITLAKFLIEPDGIESIPESQYKQLKSTPKQIIAKFMKFLDDWELFTLEDQEEFDKEIAMLVSSTYGHLNELCIKCDKNKAGMIKINEFKNALKELGAEIPKEVFNYMQLLFYSHNNELDSVPYKQFLNAYISQNEDGEHSDYSDEEQAKIVRQYLAIIAQNLNKLKKSVRTVFIADKKGRITPDQFVSALQYLEMGDIEKEHLILMIEALQFDEDQKDVFINIDELEEILTHYGVKADEIPDLPSSDDLQLEGLSSNSSRGHVKQISLLDEAEESEEEKMAKAGKKVEKQKEKEDLEHFIKGSHQYIEDFEDCSEESSVNIIDNRRAILGERGRVADFYEDFRDSDRSASAVSI</sequence>
<feature type="coiled-coil region" evidence="1">
    <location>
        <begin position="318"/>
        <end position="355"/>
    </location>
</feature>
<proteinExistence type="predicted"/>
<feature type="region of interest" description="Disordered" evidence="2">
    <location>
        <begin position="848"/>
        <end position="868"/>
    </location>
</feature>
<dbReference type="SMART" id="SM00054">
    <property type="entry name" value="EFh"/>
    <property type="match status" value="2"/>
</dbReference>
<feature type="coiled-coil region" evidence="1">
    <location>
        <begin position="106"/>
        <end position="140"/>
    </location>
</feature>
<evidence type="ECO:0000313" key="5">
    <source>
        <dbReference type="Proteomes" id="UP001162131"/>
    </source>
</evidence>
<feature type="region of interest" description="Disordered" evidence="2">
    <location>
        <begin position="1"/>
        <end position="90"/>
    </location>
</feature>
<feature type="domain" description="EF-hand" evidence="3">
    <location>
        <begin position="643"/>
        <end position="678"/>
    </location>
</feature>
<dbReference type="SUPFAM" id="SSF47473">
    <property type="entry name" value="EF-hand"/>
    <property type="match status" value="2"/>
</dbReference>
<evidence type="ECO:0000256" key="1">
    <source>
        <dbReference type="SAM" id="Coils"/>
    </source>
</evidence>
<evidence type="ECO:0000259" key="3">
    <source>
        <dbReference type="PROSITE" id="PS50222"/>
    </source>
</evidence>
<feature type="compositionally biased region" description="Basic residues" evidence="2">
    <location>
        <begin position="65"/>
        <end position="77"/>
    </location>
</feature>
<keyword evidence="5" id="KW-1185">Reference proteome</keyword>
<dbReference type="PROSITE" id="PS50222">
    <property type="entry name" value="EF_HAND_2"/>
    <property type="match status" value="2"/>
</dbReference>
<protein>
    <recommendedName>
        <fullName evidence="3">EF-hand domain-containing protein</fullName>
    </recommendedName>
</protein>
<dbReference type="GO" id="GO:0005509">
    <property type="term" value="F:calcium ion binding"/>
    <property type="evidence" value="ECO:0007669"/>
    <property type="project" value="InterPro"/>
</dbReference>
<comment type="caution">
    <text evidence="4">The sequence shown here is derived from an EMBL/GenBank/DDBJ whole genome shotgun (WGS) entry which is preliminary data.</text>
</comment>
<accession>A0AAU9JZG7</accession>
<dbReference type="AlphaFoldDB" id="A0AAU9JZG7"/>
<gene>
    <name evidence="4" type="ORF">BSTOLATCC_MIC53457</name>
</gene>
<feature type="coiled-coil region" evidence="1">
    <location>
        <begin position="169"/>
        <end position="196"/>
    </location>
</feature>
<dbReference type="InterPro" id="IPR002048">
    <property type="entry name" value="EF_hand_dom"/>
</dbReference>
<organism evidence="4 5">
    <name type="scientific">Blepharisma stoltei</name>
    <dbReference type="NCBI Taxonomy" id="1481888"/>
    <lineage>
        <taxon>Eukaryota</taxon>
        <taxon>Sar</taxon>
        <taxon>Alveolata</taxon>
        <taxon>Ciliophora</taxon>
        <taxon>Postciliodesmatophora</taxon>
        <taxon>Heterotrichea</taxon>
        <taxon>Heterotrichida</taxon>
        <taxon>Blepharismidae</taxon>
        <taxon>Blepharisma</taxon>
    </lineage>
</organism>
<keyword evidence="1" id="KW-0175">Coiled coil</keyword>
<dbReference type="Gene3D" id="1.10.238.10">
    <property type="entry name" value="EF-hand"/>
    <property type="match status" value="1"/>
</dbReference>